<reference evidence="2" key="1">
    <citation type="journal article" date="2019" name="Int. J. Syst. Evol. Microbiol.">
        <title>The Global Catalogue of Microorganisms (GCM) 10K type strain sequencing project: providing services to taxonomists for standard genome sequencing and annotation.</title>
        <authorList>
            <consortium name="The Broad Institute Genomics Platform"/>
            <consortium name="The Broad Institute Genome Sequencing Center for Infectious Disease"/>
            <person name="Wu L."/>
            <person name="Ma J."/>
        </authorList>
    </citation>
    <scope>NUCLEOTIDE SEQUENCE [LARGE SCALE GENOMIC DNA]</scope>
    <source>
        <strain evidence="2">JCM 17224</strain>
    </source>
</reference>
<organism evidence="1 2">
    <name type="scientific">Hymenobacter fastidiosus</name>
    <dbReference type="NCBI Taxonomy" id="486264"/>
    <lineage>
        <taxon>Bacteria</taxon>
        <taxon>Pseudomonadati</taxon>
        <taxon>Bacteroidota</taxon>
        <taxon>Cytophagia</taxon>
        <taxon>Cytophagales</taxon>
        <taxon>Hymenobacteraceae</taxon>
        <taxon>Hymenobacter</taxon>
    </lineage>
</organism>
<protein>
    <submittedName>
        <fullName evidence="1">Uncharacterized protein</fullName>
    </submittedName>
</protein>
<sequence length="409" mass="44939">MSTHCLPEFTAALSELRVFDIEPDWANDRYRVYAARSEADCIRYGQGKRYDFCICRRHHNYYHDYRARYNSSYYFVYDSACAVFDKTHVTVVAVRPDGSCEFTYANNAEDYYTRQLGNSLDRFLATKPGLEQAKALFSCDPLTPAEVADVATVRAASAGTISFAALTPAQQLQFVQLGNTLTDAAYAQAPVAVREAYISRAHLLTDAQAASSTEPQRRRAAQLFRLYNVKEQHLSADWLTQYPPPSPASVAAHHTSQWPPSAADLAGWGWPATTPTVPPVMEDLKADVGLASAGPDDNRWLKRLHRAVAANPQVLFPVQELVENPTGVAAGPVIIARQDKGYVVLVGNAQVRQAKITGEVDIVVRLATRANVDCTQAGGTNLESIKKCGAIGFNHLLATLGSRNCRCRP</sequence>
<evidence type="ECO:0000313" key="1">
    <source>
        <dbReference type="EMBL" id="GAA4020314.1"/>
    </source>
</evidence>
<accession>A0ABP7T3D0</accession>
<dbReference type="EMBL" id="BAABDJ010000049">
    <property type="protein sequence ID" value="GAA4020314.1"/>
    <property type="molecule type" value="Genomic_DNA"/>
</dbReference>
<dbReference type="Proteomes" id="UP001500567">
    <property type="component" value="Unassembled WGS sequence"/>
</dbReference>
<name>A0ABP7T3D0_9BACT</name>
<gene>
    <name evidence="1" type="ORF">GCM10022408_37860</name>
</gene>
<comment type="caution">
    <text evidence="1">The sequence shown here is derived from an EMBL/GenBank/DDBJ whole genome shotgun (WGS) entry which is preliminary data.</text>
</comment>
<dbReference type="RefSeq" id="WP_345075200.1">
    <property type="nucleotide sequence ID" value="NZ_BAABDJ010000049.1"/>
</dbReference>
<evidence type="ECO:0000313" key="2">
    <source>
        <dbReference type="Proteomes" id="UP001500567"/>
    </source>
</evidence>
<keyword evidence="2" id="KW-1185">Reference proteome</keyword>
<proteinExistence type="predicted"/>